<keyword evidence="3" id="KW-0813">Transport</keyword>
<dbReference type="InterPro" id="IPR017871">
    <property type="entry name" value="ABC_transporter-like_CS"/>
</dbReference>
<evidence type="ECO:0000256" key="2">
    <source>
        <dbReference type="ARBA" id="ARBA00005417"/>
    </source>
</evidence>
<dbReference type="InterPro" id="IPR008995">
    <property type="entry name" value="Mo/tungstate-bd_C_term_dom"/>
</dbReference>
<keyword evidence="5" id="KW-0547">Nucleotide-binding</keyword>
<keyword evidence="7" id="KW-1278">Translocase</keyword>
<evidence type="ECO:0000313" key="10">
    <source>
        <dbReference type="EMBL" id="CTQ47433.1"/>
    </source>
</evidence>
<dbReference type="Gene3D" id="2.40.50.100">
    <property type="match status" value="1"/>
</dbReference>
<keyword evidence="10" id="KW-0378">Hydrolase</keyword>
<accession>A0A0M6YD50</accession>
<dbReference type="Pfam" id="PF00005">
    <property type="entry name" value="ABC_tran"/>
    <property type="match status" value="1"/>
</dbReference>
<dbReference type="Gene3D" id="2.40.50.140">
    <property type="entry name" value="Nucleic acid-binding proteins"/>
    <property type="match status" value="1"/>
</dbReference>
<dbReference type="InterPro" id="IPR040582">
    <property type="entry name" value="OB_MalK-like"/>
</dbReference>
<dbReference type="GO" id="GO:0016887">
    <property type="term" value="F:ATP hydrolysis activity"/>
    <property type="evidence" value="ECO:0007669"/>
    <property type="project" value="InterPro"/>
</dbReference>
<dbReference type="PANTHER" id="PTHR43875">
    <property type="entry name" value="MALTODEXTRIN IMPORT ATP-BINDING PROTEIN MSMX"/>
    <property type="match status" value="1"/>
</dbReference>
<dbReference type="CDD" id="cd03301">
    <property type="entry name" value="ABC_MalK_N"/>
    <property type="match status" value="1"/>
</dbReference>
<organism evidence="10 11">
    <name type="scientific">Roseibium aggregatum</name>
    <dbReference type="NCBI Taxonomy" id="187304"/>
    <lineage>
        <taxon>Bacteria</taxon>
        <taxon>Pseudomonadati</taxon>
        <taxon>Pseudomonadota</taxon>
        <taxon>Alphaproteobacteria</taxon>
        <taxon>Hyphomicrobiales</taxon>
        <taxon>Stappiaceae</taxon>
        <taxon>Roseibium</taxon>
    </lineage>
</organism>
<dbReference type="PROSITE" id="PS00211">
    <property type="entry name" value="ABC_TRANSPORTER_1"/>
    <property type="match status" value="1"/>
</dbReference>
<dbReference type="InterPro" id="IPR047641">
    <property type="entry name" value="ABC_transpr_MalK/UgpC-like"/>
</dbReference>
<evidence type="ECO:0000256" key="3">
    <source>
        <dbReference type="ARBA" id="ARBA00022448"/>
    </source>
</evidence>
<evidence type="ECO:0000256" key="7">
    <source>
        <dbReference type="ARBA" id="ARBA00022967"/>
    </source>
</evidence>
<proteinExistence type="inferred from homology"/>
<dbReference type="EMBL" id="CXST01000007">
    <property type="protein sequence ID" value="CTQ47433.1"/>
    <property type="molecule type" value="Genomic_DNA"/>
</dbReference>
<dbReference type="Proteomes" id="UP000048926">
    <property type="component" value="Unassembled WGS sequence"/>
</dbReference>
<protein>
    <submittedName>
        <fullName evidence="10">Trehalose import ATP-binding protein SugC</fullName>
        <ecNumber evidence="10">3.6.3.-</ecNumber>
    </submittedName>
</protein>
<dbReference type="SUPFAM" id="SSF52540">
    <property type="entry name" value="P-loop containing nucleoside triphosphate hydrolases"/>
    <property type="match status" value="1"/>
</dbReference>
<comment type="subcellular location">
    <subcellularLocation>
        <location evidence="1">Cell inner membrane</location>
        <topology evidence="1">Peripheral membrane protein</topology>
    </subcellularLocation>
</comment>
<dbReference type="SMART" id="SM00382">
    <property type="entry name" value="AAA"/>
    <property type="match status" value="1"/>
</dbReference>
<dbReference type="InterPro" id="IPR003439">
    <property type="entry name" value="ABC_transporter-like_ATP-bd"/>
</dbReference>
<evidence type="ECO:0000256" key="4">
    <source>
        <dbReference type="ARBA" id="ARBA00022475"/>
    </source>
</evidence>
<dbReference type="InterPro" id="IPR027417">
    <property type="entry name" value="P-loop_NTPase"/>
</dbReference>
<keyword evidence="6 10" id="KW-0067">ATP-binding</keyword>
<dbReference type="OrthoDB" id="7811600at2"/>
<sequence length="386" mass="41198">MASIVFEGAEKRYPDGSTAIHHLDLEILDGEFLVLVGPSGCGKSTALRMIAGLEDITGGYLRIGGDIANDLAPRDRDVAMVFQSYALYPHMSVAENIGFGLSARGVTKKEIAEKVQKTAALLELETYLKRKPGQLSGGQRQRVAMGRALVREPNAFLMDEPLSNLDARLRGQMRAEIARLQKMTGITTVYVTHDQIEAMTMGDRVAVMRGGVLQQLGAPRTLYDAPDNLFVAGFIGTPSMNFLKADIVAGSERLFAEVGTFRLPLDADLLETRPGLAGYAGKSVTLGIRPEALAPAGTAQPDEASIQGQIAFVEDFGATQLVHLDIESAAVEDVTDEDAELALSGHRLRVSLPGGLPLASGEAVAVSVNAAQVHFFDPASEQAIRA</sequence>
<keyword evidence="4" id="KW-1003">Cell membrane</keyword>
<dbReference type="Gene3D" id="3.40.50.300">
    <property type="entry name" value="P-loop containing nucleotide triphosphate hydrolases"/>
    <property type="match status" value="1"/>
</dbReference>
<dbReference type="InterPro" id="IPR003593">
    <property type="entry name" value="AAA+_ATPase"/>
</dbReference>
<dbReference type="NCBIfam" id="NF008653">
    <property type="entry name" value="PRK11650.1"/>
    <property type="match status" value="1"/>
</dbReference>
<reference evidence="11" key="1">
    <citation type="submission" date="2015-07" db="EMBL/GenBank/DDBJ databases">
        <authorList>
            <person name="Rodrigo-Torres Lidia"/>
            <person name="Arahal R.David."/>
        </authorList>
    </citation>
    <scope>NUCLEOTIDE SEQUENCE [LARGE SCALE GENOMIC DNA]</scope>
    <source>
        <strain evidence="11">CECT 4801</strain>
    </source>
</reference>
<dbReference type="EC" id="3.6.3.-" evidence="10"/>
<dbReference type="GO" id="GO:0055052">
    <property type="term" value="C:ATP-binding cassette (ABC) transporter complex, substrate-binding subunit-containing"/>
    <property type="evidence" value="ECO:0007669"/>
    <property type="project" value="TreeGrafter"/>
</dbReference>
<dbReference type="AlphaFoldDB" id="A0A0M6YD50"/>
<comment type="similarity">
    <text evidence="2">Belongs to the ABC transporter superfamily.</text>
</comment>
<keyword evidence="11" id="KW-1185">Reference proteome</keyword>
<evidence type="ECO:0000259" key="9">
    <source>
        <dbReference type="PROSITE" id="PS50893"/>
    </source>
</evidence>
<keyword evidence="8" id="KW-0472">Membrane</keyword>
<dbReference type="GO" id="GO:0140359">
    <property type="term" value="F:ABC-type transporter activity"/>
    <property type="evidence" value="ECO:0007669"/>
    <property type="project" value="InterPro"/>
</dbReference>
<dbReference type="Pfam" id="PF17912">
    <property type="entry name" value="OB_MalK"/>
    <property type="match status" value="1"/>
</dbReference>
<evidence type="ECO:0000313" key="11">
    <source>
        <dbReference type="Proteomes" id="UP000048926"/>
    </source>
</evidence>
<dbReference type="GO" id="GO:0008643">
    <property type="term" value="P:carbohydrate transport"/>
    <property type="evidence" value="ECO:0007669"/>
    <property type="project" value="InterPro"/>
</dbReference>
<evidence type="ECO:0000256" key="8">
    <source>
        <dbReference type="ARBA" id="ARBA00023136"/>
    </source>
</evidence>
<dbReference type="RefSeq" id="WP_055661469.1">
    <property type="nucleotide sequence ID" value="NZ_CXST01000007.1"/>
</dbReference>
<evidence type="ECO:0000256" key="5">
    <source>
        <dbReference type="ARBA" id="ARBA00022741"/>
    </source>
</evidence>
<dbReference type="PANTHER" id="PTHR43875:SF15">
    <property type="entry name" value="TREHALOSE IMPORT ATP-BINDING PROTEIN SUGC"/>
    <property type="match status" value="1"/>
</dbReference>
<dbReference type="PROSITE" id="PS50893">
    <property type="entry name" value="ABC_TRANSPORTER_2"/>
    <property type="match status" value="1"/>
</dbReference>
<evidence type="ECO:0000256" key="6">
    <source>
        <dbReference type="ARBA" id="ARBA00022840"/>
    </source>
</evidence>
<dbReference type="FunFam" id="3.40.50.300:FF:000042">
    <property type="entry name" value="Maltose/maltodextrin ABC transporter, ATP-binding protein"/>
    <property type="match status" value="1"/>
</dbReference>
<dbReference type="SUPFAM" id="SSF50331">
    <property type="entry name" value="MOP-like"/>
    <property type="match status" value="1"/>
</dbReference>
<dbReference type="GO" id="GO:0005524">
    <property type="term" value="F:ATP binding"/>
    <property type="evidence" value="ECO:0007669"/>
    <property type="project" value="UniProtKB-KW"/>
</dbReference>
<dbReference type="InterPro" id="IPR015855">
    <property type="entry name" value="ABC_transpr_MalK-like"/>
</dbReference>
<evidence type="ECO:0000256" key="1">
    <source>
        <dbReference type="ARBA" id="ARBA00004417"/>
    </source>
</evidence>
<dbReference type="InterPro" id="IPR012340">
    <property type="entry name" value="NA-bd_OB-fold"/>
</dbReference>
<gene>
    <name evidence="10" type="primary">sugC_6</name>
    <name evidence="10" type="ORF">LAL4801_05895</name>
</gene>
<name>A0A0M6YD50_9HYPH</name>
<feature type="domain" description="ABC transporter" evidence="9">
    <location>
        <begin position="4"/>
        <end position="235"/>
    </location>
</feature>